<keyword evidence="2" id="KW-1185">Reference proteome</keyword>
<name>A0ACC0VLT1_9STRA</name>
<accession>A0ACC0VLT1</accession>
<comment type="caution">
    <text evidence="1">The sequence shown here is derived from an EMBL/GenBank/DDBJ whole genome shotgun (WGS) entry which is preliminary data.</text>
</comment>
<sequence length="67" mass="7486">MEGGGGFDVHDFHSQWHFHQNPLFPDSGGPISPMRYTSITGSQQVGLGPCEKDFEISEGNFEFEIKK</sequence>
<reference evidence="1 2" key="1">
    <citation type="journal article" date="2022" name="bioRxiv">
        <title>The genome of the oomycete Peronosclerospora sorghi, a cosmopolitan pathogen of maize and sorghum, is inflated with dispersed pseudogenes.</title>
        <authorList>
            <person name="Fletcher K."/>
            <person name="Martin F."/>
            <person name="Isakeit T."/>
            <person name="Cavanaugh K."/>
            <person name="Magill C."/>
            <person name="Michelmore R."/>
        </authorList>
    </citation>
    <scope>NUCLEOTIDE SEQUENCE [LARGE SCALE GENOMIC DNA]</scope>
    <source>
        <strain evidence="1">P6</strain>
    </source>
</reference>
<proteinExistence type="predicted"/>
<dbReference type="EMBL" id="CM047587">
    <property type="protein sequence ID" value="KAI9907454.1"/>
    <property type="molecule type" value="Genomic_DNA"/>
</dbReference>
<gene>
    <name evidence="1" type="ORF">PsorP6_004761</name>
</gene>
<evidence type="ECO:0000313" key="2">
    <source>
        <dbReference type="Proteomes" id="UP001163321"/>
    </source>
</evidence>
<dbReference type="Proteomes" id="UP001163321">
    <property type="component" value="Chromosome 8"/>
</dbReference>
<evidence type="ECO:0000313" key="1">
    <source>
        <dbReference type="EMBL" id="KAI9907454.1"/>
    </source>
</evidence>
<organism evidence="1 2">
    <name type="scientific">Peronosclerospora sorghi</name>
    <dbReference type="NCBI Taxonomy" id="230839"/>
    <lineage>
        <taxon>Eukaryota</taxon>
        <taxon>Sar</taxon>
        <taxon>Stramenopiles</taxon>
        <taxon>Oomycota</taxon>
        <taxon>Peronosporomycetes</taxon>
        <taxon>Peronosporales</taxon>
        <taxon>Peronosporaceae</taxon>
        <taxon>Peronosclerospora</taxon>
    </lineage>
</organism>
<protein>
    <submittedName>
        <fullName evidence="1">Uncharacterized protein</fullName>
    </submittedName>
</protein>